<evidence type="ECO:0000256" key="4">
    <source>
        <dbReference type="PIRNR" id="PIRNR025007"/>
    </source>
</evidence>
<reference evidence="8" key="2">
    <citation type="submission" date="2025-09" db="UniProtKB">
        <authorList>
            <consortium name="Ensembl"/>
        </authorList>
    </citation>
    <scope>IDENTIFICATION</scope>
</reference>
<sequence>LERGFPVMASLEAAAEHERILREIESTDTNCIGPTLRSVYDGQEHGLFMEKLDARIRNHDREIEKMCNHHFQGFVDSITELLKVRGEAQKLKSQVIDTNRRLQDEGKELTISMEQLQQCRVQQRNIATTIDKLTHCLPVLEMYSRLQEQMRAKRYYPALRTLEQLEQTCLPKVGQYRFCSIMAENIPKLRTQIRDTAMTQLRDFLESIRKHSDKIGETAIKQAQLQRSLDSSVSMQPRALIGRRSRKEAATGVGAGIDSGGQGGSPVSEQDSGILDVEDEEEDDEVPGAQDLVDFSPVYRCLHIYTVLGLRDVFENYYRKQRRKQARLVLQPHSNMHETLEGYRRYFNQIVGFFVVEDHILHTTQGLVNRAYVEELWELALSKIVAALRTHSSYCDNPDLVLDLKNLIVLFADTLQGYGFPVSQLFDMLLEMREQYGEILLKKWNLTFRKILNQISLSPFLSALFHKLPFPKKLPFSEFVPKVYCQLKEFIYACLKYSEDLHLSSTEVDDMIRKSTNLLLTRTLSHCLQYAIKKKNVGLAELVQVIINTTHLEQSCHFLEEFISNITNVPPDTVNATKLYGTSTFKDARHAAEAEIYTSLNTKIDQFLQLADYDWMAPVQSGGTLDASDYLIDLIAFLKSTFSVFTNLPVSIHMHIYSKDSGAYKKM</sequence>
<keyword evidence="9" id="KW-1185">Reference proteome</keyword>
<dbReference type="STRING" id="94237.ENSMMOP00000018973"/>
<keyword evidence="2 4" id="KW-0813">Transport</keyword>
<feature type="domain" description="Exocyst complex component EXOC6/Sec15 N-terminal" evidence="7">
    <location>
        <begin position="51"/>
        <end position="220"/>
    </location>
</feature>
<dbReference type="Proteomes" id="UP000261620">
    <property type="component" value="Unplaced"/>
</dbReference>
<dbReference type="GO" id="GO:0090522">
    <property type="term" value="P:vesicle tethering involved in exocytosis"/>
    <property type="evidence" value="ECO:0007669"/>
    <property type="project" value="UniProtKB-UniRule"/>
</dbReference>
<dbReference type="InterPro" id="IPR048359">
    <property type="entry name" value="EXOC6_Sec15_N"/>
</dbReference>
<name>A0A3Q3WUE2_MOLML</name>
<evidence type="ECO:0000256" key="3">
    <source>
        <dbReference type="ARBA" id="ARBA00022483"/>
    </source>
</evidence>
<dbReference type="Ensembl" id="ENSMMOT00000019288.1">
    <property type="protein sequence ID" value="ENSMMOP00000018973.1"/>
    <property type="gene ID" value="ENSMMOG00000014353.1"/>
</dbReference>
<dbReference type="InterPro" id="IPR042044">
    <property type="entry name" value="EXOC6PINT-1/Sec15/Tip20_C_dom2"/>
</dbReference>
<evidence type="ECO:0000259" key="7">
    <source>
        <dbReference type="Pfam" id="PF20651"/>
    </source>
</evidence>
<evidence type="ECO:0000313" key="8">
    <source>
        <dbReference type="Ensembl" id="ENSMMOP00000018973.1"/>
    </source>
</evidence>
<reference evidence="8" key="1">
    <citation type="submission" date="2025-08" db="UniProtKB">
        <authorList>
            <consortium name="Ensembl"/>
        </authorList>
    </citation>
    <scope>IDENTIFICATION</scope>
</reference>
<dbReference type="GO" id="GO:0006893">
    <property type="term" value="P:Golgi to plasma membrane transport"/>
    <property type="evidence" value="ECO:0007669"/>
    <property type="project" value="TreeGrafter"/>
</dbReference>
<dbReference type="PANTHER" id="PTHR12702:SF3">
    <property type="entry name" value="EXOCYST COMPLEX COMPONENT 6B"/>
    <property type="match status" value="1"/>
</dbReference>
<evidence type="ECO:0000313" key="9">
    <source>
        <dbReference type="Proteomes" id="UP000261620"/>
    </source>
</evidence>
<comment type="similarity">
    <text evidence="1 4">Belongs to the SEC15 family.</text>
</comment>
<evidence type="ECO:0000256" key="2">
    <source>
        <dbReference type="ARBA" id="ARBA00022448"/>
    </source>
</evidence>
<evidence type="ECO:0000256" key="5">
    <source>
        <dbReference type="SAM" id="MobiDB-lite"/>
    </source>
</evidence>
<evidence type="ECO:0000256" key="1">
    <source>
        <dbReference type="ARBA" id="ARBA00007944"/>
    </source>
</evidence>
<feature type="domain" description="Exocyst complex subunit EXOC6/Sec15 C-terminal" evidence="6">
    <location>
        <begin position="465"/>
        <end position="658"/>
    </location>
</feature>
<dbReference type="Gene3D" id="1.20.58.670">
    <property type="entry name" value="Dsl1p vesicle tethering complex, Tip20p subunit, domain D"/>
    <property type="match status" value="1"/>
</dbReference>
<dbReference type="GO" id="GO:0000145">
    <property type="term" value="C:exocyst"/>
    <property type="evidence" value="ECO:0007669"/>
    <property type="project" value="UniProtKB-UniRule"/>
</dbReference>
<dbReference type="Gene3D" id="1.10.357.30">
    <property type="entry name" value="Exocyst complex subunit Sec15 C-terminal domain, N-terminal subdomain"/>
    <property type="match status" value="2"/>
</dbReference>
<dbReference type="OMA" id="NAVMGIN"/>
<feature type="compositionally biased region" description="Polar residues" evidence="5">
    <location>
        <begin position="226"/>
        <end position="235"/>
    </location>
</feature>
<accession>A0A3Q3WUE2</accession>
<protein>
    <recommendedName>
        <fullName evidence="4">Exocyst complex component</fullName>
    </recommendedName>
</protein>
<dbReference type="Pfam" id="PF20651">
    <property type="entry name" value="EXOC6_Sec15_N"/>
    <property type="match status" value="1"/>
</dbReference>
<feature type="compositionally biased region" description="Gly residues" evidence="5">
    <location>
        <begin position="253"/>
        <end position="264"/>
    </location>
</feature>
<keyword evidence="3 4" id="KW-0268">Exocytosis</keyword>
<dbReference type="Pfam" id="PF04091">
    <property type="entry name" value="Sec15_C"/>
    <property type="match status" value="1"/>
</dbReference>
<dbReference type="PANTHER" id="PTHR12702">
    <property type="entry name" value="SEC15"/>
    <property type="match status" value="1"/>
</dbReference>
<dbReference type="InterPro" id="IPR042045">
    <property type="entry name" value="EXOC6/Sec15_C_dom1"/>
</dbReference>
<dbReference type="GO" id="GO:0006886">
    <property type="term" value="P:intracellular protein transport"/>
    <property type="evidence" value="ECO:0007669"/>
    <property type="project" value="InterPro"/>
</dbReference>
<comment type="function">
    <text evidence="4">Component of the exocyst complex involved in the docking of exocytic vesicles with fusion sites on the plasma membrane.</text>
</comment>
<dbReference type="PIRSF" id="PIRSF025007">
    <property type="entry name" value="Sec15"/>
    <property type="match status" value="1"/>
</dbReference>
<evidence type="ECO:0000259" key="6">
    <source>
        <dbReference type="Pfam" id="PF04091"/>
    </source>
</evidence>
<proteinExistence type="inferred from homology"/>
<dbReference type="AlphaFoldDB" id="A0A3Q3WUE2"/>
<dbReference type="InterPro" id="IPR007225">
    <property type="entry name" value="EXOC6/Sec15"/>
</dbReference>
<feature type="region of interest" description="Disordered" evidence="5">
    <location>
        <begin position="226"/>
        <end position="272"/>
    </location>
</feature>
<dbReference type="GO" id="GO:0016020">
    <property type="term" value="C:membrane"/>
    <property type="evidence" value="ECO:0007669"/>
    <property type="project" value="TreeGrafter"/>
</dbReference>
<dbReference type="InterPro" id="IPR046361">
    <property type="entry name" value="EXOC6/Sec15_C"/>
</dbReference>
<organism evidence="8 9">
    <name type="scientific">Mola mola</name>
    <name type="common">Ocean sunfish</name>
    <name type="synonym">Tetraodon mola</name>
    <dbReference type="NCBI Taxonomy" id="94237"/>
    <lineage>
        <taxon>Eukaryota</taxon>
        <taxon>Metazoa</taxon>
        <taxon>Chordata</taxon>
        <taxon>Craniata</taxon>
        <taxon>Vertebrata</taxon>
        <taxon>Euteleostomi</taxon>
        <taxon>Actinopterygii</taxon>
        <taxon>Neopterygii</taxon>
        <taxon>Teleostei</taxon>
        <taxon>Neoteleostei</taxon>
        <taxon>Acanthomorphata</taxon>
        <taxon>Eupercaria</taxon>
        <taxon>Tetraodontiformes</taxon>
        <taxon>Molidae</taxon>
        <taxon>Mola</taxon>
    </lineage>
</organism>